<feature type="domain" description="DUF8212" evidence="3">
    <location>
        <begin position="316"/>
        <end position="384"/>
    </location>
</feature>
<dbReference type="PANTHER" id="PTHR10622">
    <property type="entry name" value="HET DOMAIN-CONTAINING PROTEIN"/>
    <property type="match status" value="1"/>
</dbReference>
<feature type="compositionally biased region" description="Low complexity" evidence="1">
    <location>
        <begin position="739"/>
        <end position="753"/>
    </location>
</feature>
<feature type="region of interest" description="Disordered" evidence="1">
    <location>
        <begin position="735"/>
        <end position="764"/>
    </location>
</feature>
<dbReference type="EMBL" id="AYKW01000045">
    <property type="protein sequence ID" value="PIL26154.1"/>
    <property type="molecule type" value="Genomic_DNA"/>
</dbReference>
<feature type="region of interest" description="Disordered" evidence="1">
    <location>
        <begin position="1"/>
        <end position="23"/>
    </location>
</feature>
<evidence type="ECO:0000256" key="1">
    <source>
        <dbReference type="SAM" id="MobiDB-lite"/>
    </source>
</evidence>
<accession>A0A2G8RXD7</accession>
<comment type="caution">
    <text evidence="4">The sequence shown here is derived from an EMBL/GenBank/DDBJ whole genome shotgun (WGS) entry which is preliminary data.</text>
</comment>
<gene>
    <name evidence="4" type="ORF">GSI_11909</name>
</gene>
<name>A0A2G8RXD7_9APHY</name>
<organism evidence="4 5">
    <name type="scientific">Ganoderma sinense ZZ0214-1</name>
    <dbReference type="NCBI Taxonomy" id="1077348"/>
    <lineage>
        <taxon>Eukaryota</taxon>
        <taxon>Fungi</taxon>
        <taxon>Dikarya</taxon>
        <taxon>Basidiomycota</taxon>
        <taxon>Agaricomycotina</taxon>
        <taxon>Agaricomycetes</taxon>
        <taxon>Polyporales</taxon>
        <taxon>Polyporaceae</taxon>
        <taxon>Ganoderma</taxon>
    </lineage>
</organism>
<dbReference type="InterPro" id="IPR010730">
    <property type="entry name" value="HET"/>
</dbReference>
<proteinExistence type="predicted"/>
<evidence type="ECO:0000259" key="3">
    <source>
        <dbReference type="Pfam" id="PF26640"/>
    </source>
</evidence>
<dbReference type="PANTHER" id="PTHR10622:SF10">
    <property type="entry name" value="HET DOMAIN-CONTAINING PROTEIN"/>
    <property type="match status" value="1"/>
</dbReference>
<dbReference type="Pfam" id="PF06985">
    <property type="entry name" value="HET"/>
    <property type="match status" value="1"/>
</dbReference>
<dbReference type="AlphaFoldDB" id="A0A2G8RXD7"/>
<feature type="compositionally biased region" description="Polar residues" evidence="1">
    <location>
        <begin position="1"/>
        <end position="19"/>
    </location>
</feature>
<evidence type="ECO:0000259" key="2">
    <source>
        <dbReference type="Pfam" id="PF06985"/>
    </source>
</evidence>
<evidence type="ECO:0000313" key="4">
    <source>
        <dbReference type="EMBL" id="PIL26154.1"/>
    </source>
</evidence>
<sequence>MATRDVTGTVSRPSMSVSPPTSPWAKTAVFGRRYPVRLEEGSRQKRLLRSSHLSMVVQRQSIGGAKGVARTSERDSQYTYGGPSMWFLSTSRAKLREFVAPESVPGGYAVLSHAWDEHEQSFQELRALEVACKATGANPRDLASPKIRRCCELAERHGYQWLWADMCCIDKSSSAELSEAINSMFRYYSLADVCYAYLRDVPSDDRLYPPSSAFRRSVWHSRGWTLQELLAPKFVIFLSRDWVPIGSKADLAPLLQEVTRIPRDVLTFSKAMAQFSVAQRMSWAAERETTRVEDRAYCLMGIFGINMATLYGEGPRAFRRLQEEIMKHTPDTSMFAWGSCADEGAHGAQLIQFGHGHTHHDLMHLFATSPSSFRDCSDVQFTSPSIRSKLALPSPHNLEPSLGGDLVGSFTFTVTANGVLARIPVIEDDSHTVALLGWSRGVTRLGLLLQRCPLSVDTDYPIYDVGGHLSLRGGRRSAFCRLIVLGDAFGDLKLFNKPVTAEWRQVYLATQPPHETAVSVPPPVLLTCGLQTPFRIPQRHLEELRTRHRLIVQTAEPQSLPWTGTPPARMTFRFDHGSTVRARHFRNTVVVQLGRCDALYSHSRESSSQGQRDGRDSRPHWANVRFEMDPMIAITLAAWENPLWPPDNDSFASQALSSFLPPTHDCTTDHICEWDGRRNTFVDGTYMGSMLSERDFDRAITLSFSPCPINPNNTLVVNISEPRPEDLTNATVVWNKPRSGSMSSSSGDSDSGGEWIGPVRSMSL</sequence>
<keyword evidence="5" id="KW-1185">Reference proteome</keyword>
<dbReference type="OrthoDB" id="2739203at2759"/>
<protein>
    <submittedName>
        <fullName evidence="4">Uncharacterized protein</fullName>
    </submittedName>
</protein>
<reference evidence="4 5" key="1">
    <citation type="journal article" date="2015" name="Sci. Rep.">
        <title>Chromosome-level genome map provides insights into diverse defense mechanisms in the medicinal fungus Ganoderma sinense.</title>
        <authorList>
            <person name="Zhu Y."/>
            <person name="Xu J."/>
            <person name="Sun C."/>
            <person name="Zhou S."/>
            <person name="Xu H."/>
            <person name="Nelson D.R."/>
            <person name="Qian J."/>
            <person name="Song J."/>
            <person name="Luo H."/>
            <person name="Xiang L."/>
            <person name="Li Y."/>
            <person name="Xu Z."/>
            <person name="Ji A."/>
            <person name="Wang L."/>
            <person name="Lu S."/>
            <person name="Hayward A."/>
            <person name="Sun W."/>
            <person name="Li X."/>
            <person name="Schwartz D.C."/>
            <person name="Wang Y."/>
            <person name="Chen S."/>
        </authorList>
    </citation>
    <scope>NUCLEOTIDE SEQUENCE [LARGE SCALE GENOMIC DNA]</scope>
    <source>
        <strain evidence="4 5">ZZ0214-1</strain>
    </source>
</reference>
<feature type="domain" description="Heterokaryon incompatibility" evidence="2">
    <location>
        <begin position="108"/>
        <end position="204"/>
    </location>
</feature>
<dbReference type="STRING" id="1077348.A0A2G8RXD7"/>
<dbReference type="InterPro" id="IPR058525">
    <property type="entry name" value="DUF8212"/>
</dbReference>
<dbReference type="Pfam" id="PF26640">
    <property type="entry name" value="DUF8212"/>
    <property type="match status" value="1"/>
</dbReference>
<evidence type="ECO:0000313" key="5">
    <source>
        <dbReference type="Proteomes" id="UP000230002"/>
    </source>
</evidence>
<dbReference type="Proteomes" id="UP000230002">
    <property type="component" value="Unassembled WGS sequence"/>
</dbReference>